<keyword evidence="2" id="KW-1185">Reference proteome</keyword>
<dbReference type="Proteomes" id="UP000281553">
    <property type="component" value="Unassembled WGS sequence"/>
</dbReference>
<name>A0A3P7MHN6_DIBLA</name>
<gene>
    <name evidence="1" type="ORF">DILT_LOCUS14721</name>
</gene>
<accession>A0A3P7MHN6</accession>
<proteinExistence type="predicted"/>
<reference evidence="1 2" key="1">
    <citation type="submission" date="2018-11" db="EMBL/GenBank/DDBJ databases">
        <authorList>
            <consortium name="Pathogen Informatics"/>
        </authorList>
    </citation>
    <scope>NUCLEOTIDE SEQUENCE [LARGE SCALE GENOMIC DNA]</scope>
</reference>
<sequence>MNVPADYLLMRNPCIMDSSTSVDPVKQLSRRLLGSSPTQILLLLSPTAALLWSLNWPPSSPVPEQCLSQRCTCEGVRPRFSNQRLPCSADSSRRLNFGES</sequence>
<protein>
    <submittedName>
        <fullName evidence="1">Uncharacterized protein</fullName>
    </submittedName>
</protein>
<dbReference type="EMBL" id="UYRU01075544">
    <property type="protein sequence ID" value="VDN26000.1"/>
    <property type="molecule type" value="Genomic_DNA"/>
</dbReference>
<evidence type="ECO:0000313" key="1">
    <source>
        <dbReference type="EMBL" id="VDN26000.1"/>
    </source>
</evidence>
<organism evidence="1 2">
    <name type="scientific">Dibothriocephalus latus</name>
    <name type="common">Fish tapeworm</name>
    <name type="synonym">Diphyllobothrium latum</name>
    <dbReference type="NCBI Taxonomy" id="60516"/>
    <lineage>
        <taxon>Eukaryota</taxon>
        <taxon>Metazoa</taxon>
        <taxon>Spiralia</taxon>
        <taxon>Lophotrochozoa</taxon>
        <taxon>Platyhelminthes</taxon>
        <taxon>Cestoda</taxon>
        <taxon>Eucestoda</taxon>
        <taxon>Diphyllobothriidea</taxon>
        <taxon>Diphyllobothriidae</taxon>
        <taxon>Dibothriocephalus</taxon>
    </lineage>
</organism>
<evidence type="ECO:0000313" key="2">
    <source>
        <dbReference type="Proteomes" id="UP000281553"/>
    </source>
</evidence>
<dbReference type="AlphaFoldDB" id="A0A3P7MHN6"/>